<feature type="region of interest" description="Disordered" evidence="1">
    <location>
        <begin position="44"/>
        <end position="100"/>
    </location>
</feature>
<dbReference type="AlphaFoldDB" id="A0A4R0R3X8"/>
<comment type="caution">
    <text evidence="2">The sequence shown here is derived from an EMBL/GenBank/DDBJ whole genome shotgun (WGS) entry which is preliminary data.</text>
</comment>
<name>A0A4R0R3X8_9APHY</name>
<dbReference type="EMBL" id="RWJN01000420">
    <property type="protein sequence ID" value="TCD61902.1"/>
    <property type="molecule type" value="Genomic_DNA"/>
</dbReference>
<gene>
    <name evidence="2" type="ORF">EIP91_007784</name>
</gene>
<evidence type="ECO:0000313" key="2">
    <source>
        <dbReference type="EMBL" id="TCD61902.1"/>
    </source>
</evidence>
<protein>
    <submittedName>
        <fullName evidence="2">Uncharacterized protein</fullName>
    </submittedName>
</protein>
<dbReference type="Proteomes" id="UP000292702">
    <property type="component" value="Unassembled WGS sequence"/>
</dbReference>
<reference evidence="2 3" key="1">
    <citation type="submission" date="2018-11" db="EMBL/GenBank/DDBJ databases">
        <title>Genome assembly of Steccherinum ochraceum LE-BIN_3174, the white-rot fungus of the Steccherinaceae family (The Residual Polyporoid clade, Polyporales, Basidiomycota).</title>
        <authorList>
            <person name="Fedorova T.V."/>
            <person name="Glazunova O.A."/>
            <person name="Landesman E.O."/>
            <person name="Moiseenko K.V."/>
            <person name="Psurtseva N.V."/>
            <person name="Savinova O.S."/>
            <person name="Shakhova N.V."/>
            <person name="Tyazhelova T.V."/>
            <person name="Vasina D.V."/>
        </authorList>
    </citation>
    <scope>NUCLEOTIDE SEQUENCE [LARGE SCALE GENOMIC DNA]</scope>
    <source>
        <strain evidence="2 3">LE-BIN_3174</strain>
    </source>
</reference>
<evidence type="ECO:0000313" key="3">
    <source>
        <dbReference type="Proteomes" id="UP000292702"/>
    </source>
</evidence>
<accession>A0A4R0R3X8</accession>
<evidence type="ECO:0000256" key="1">
    <source>
        <dbReference type="SAM" id="MobiDB-lite"/>
    </source>
</evidence>
<sequence length="138" mass="14801">MAFTNDLSKSAVVAEIAQQTEEIIRGGTAGCSTPDLTDEVITGEEESATAEGEKASGTDVSSVAWVEGTNEEVDRPEGSQRESSGGEMRAQRSATRGDAHAEVAALLEQQTLWVARQMKYMAQQAQRLAELSKRRGGR</sequence>
<organism evidence="2 3">
    <name type="scientific">Steccherinum ochraceum</name>
    <dbReference type="NCBI Taxonomy" id="92696"/>
    <lineage>
        <taxon>Eukaryota</taxon>
        <taxon>Fungi</taxon>
        <taxon>Dikarya</taxon>
        <taxon>Basidiomycota</taxon>
        <taxon>Agaricomycotina</taxon>
        <taxon>Agaricomycetes</taxon>
        <taxon>Polyporales</taxon>
        <taxon>Steccherinaceae</taxon>
        <taxon>Steccherinum</taxon>
    </lineage>
</organism>
<keyword evidence="3" id="KW-1185">Reference proteome</keyword>
<proteinExistence type="predicted"/>